<evidence type="ECO:0000313" key="2">
    <source>
        <dbReference type="EMBL" id="CAL4067127.1"/>
    </source>
</evidence>
<dbReference type="InterPro" id="IPR052637">
    <property type="entry name" value="KLHDC3-like"/>
</dbReference>
<keyword evidence="3" id="KW-1185">Reference proteome</keyword>
<dbReference type="SMART" id="SM00612">
    <property type="entry name" value="Kelch"/>
    <property type="match status" value="2"/>
</dbReference>
<accession>A0AAV2Q0Y1</accession>
<dbReference type="InterPro" id="IPR006652">
    <property type="entry name" value="Kelch_1"/>
</dbReference>
<comment type="caution">
    <text evidence="2">The sequence shown here is derived from an EMBL/GenBank/DDBJ whole genome shotgun (WGS) entry which is preliminary data.</text>
</comment>
<evidence type="ECO:0000313" key="3">
    <source>
        <dbReference type="Proteomes" id="UP001497623"/>
    </source>
</evidence>
<dbReference type="Gene3D" id="2.120.10.80">
    <property type="entry name" value="Kelch-type beta propeller"/>
    <property type="match status" value="2"/>
</dbReference>
<organism evidence="2 3">
    <name type="scientific">Meganyctiphanes norvegica</name>
    <name type="common">Northern krill</name>
    <name type="synonym">Thysanopoda norvegica</name>
    <dbReference type="NCBI Taxonomy" id="48144"/>
    <lineage>
        <taxon>Eukaryota</taxon>
        <taxon>Metazoa</taxon>
        <taxon>Ecdysozoa</taxon>
        <taxon>Arthropoda</taxon>
        <taxon>Crustacea</taxon>
        <taxon>Multicrustacea</taxon>
        <taxon>Malacostraca</taxon>
        <taxon>Eumalacostraca</taxon>
        <taxon>Eucarida</taxon>
        <taxon>Euphausiacea</taxon>
        <taxon>Euphausiidae</taxon>
        <taxon>Meganyctiphanes</taxon>
    </lineage>
</organism>
<dbReference type="EMBL" id="CAXKWB010002533">
    <property type="protein sequence ID" value="CAL4067127.1"/>
    <property type="molecule type" value="Genomic_DNA"/>
</dbReference>
<dbReference type="SUPFAM" id="SSF117281">
    <property type="entry name" value="Kelch motif"/>
    <property type="match status" value="1"/>
</dbReference>
<dbReference type="Pfam" id="PF01344">
    <property type="entry name" value="Kelch_1"/>
    <property type="match status" value="1"/>
</dbReference>
<dbReference type="PANTHER" id="PTHR46461">
    <property type="entry name" value="KELCH DOMAIN-CONTAINING PROTEIN 3"/>
    <property type="match status" value="1"/>
</dbReference>
<dbReference type="Pfam" id="PF24681">
    <property type="entry name" value="Kelch_KLHDC2_KLHL20_DRC7"/>
    <property type="match status" value="1"/>
</dbReference>
<gene>
    <name evidence="2" type="ORF">MNOR_LOCUS6213</name>
</gene>
<dbReference type="AlphaFoldDB" id="A0AAV2Q0Y1"/>
<keyword evidence="1" id="KW-0880">Kelch repeat</keyword>
<dbReference type="Proteomes" id="UP001497623">
    <property type="component" value="Unassembled WGS sequence"/>
</dbReference>
<dbReference type="InterPro" id="IPR011043">
    <property type="entry name" value="Gal_Oxase/kelch_b-propeller"/>
</dbReference>
<dbReference type="PANTHER" id="PTHR46461:SF1">
    <property type="entry name" value="KELCH DOMAIN-CONTAINING PROTEIN 3"/>
    <property type="match status" value="1"/>
</dbReference>
<dbReference type="GO" id="GO:0003682">
    <property type="term" value="F:chromatin binding"/>
    <property type="evidence" value="ECO:0007669"/>
    <property type="project" value="InterPro"/>
</dbReference>
<sequence length="336" mass="38092">MMSWTVGPDGGPRRVNHAAVTVGDKIYSFGGYCTGEDYRTVRCIDVHVLDTATYKWKVINHQNSDPKAIPFQRYGHTAVVYGPSVYIWGGRNDNNACNTLFCFDTTTHEWYLPQVTGKIPEARDGHSACIINQTMYIFAGYLEPTESYTQDVHALDLQTLTWSYVEALGDAPMYRDFHTATGFDNKMYVWGGREVAGGKYQSKDQEVYSSNLYCFYTVSKRWAVMYTTGDIPKGRRSHSASIYDGHLYVFGGYNSKENQHFNDLHRFDPIKQNWEVVHPSGDGPCPRRRQACCVAGSKLFIFGGTRPNENMENESEGNDDALMDLNDLYLLNFGQV</sequence>
<protein>
    <recommendedName>
        <fullName evidence="4">Kelch domain-containing protein 3</fullName>
    </recommendedName>
</protein>
<dbReference type="InterPro" id="IPR015915">
    <property type="entry name" value="Kelch-typ_b-propeller"/>
</dbReference>
<evidence type="ECO:0000256" key="1">
    <source>
        <dbReference type="ARBA" id="ARBA00022441"/>
    </source>
</evidence>
<evidence type="ECO:0008006" key="4">
    <source>
        <dbReference type="Google" id="ProtNLM"/>
    </source>
</evidence>
<reference evidence="2 3" key="1">
    <citation type="submission" date="2024-05" db="EMBL/GenBank/DDBJ databases">
        <authorList>
            <person name="Wallberg A."/>
        </authorList>
    </citation>
    <scope>NUCLEOTIDE SEQUENCE [LARGE SCALE GENOMIC DNA]</scope>
</reference>
<proteinExistence type="predicted"/>
<dbReference type="GO" id="GO:0005737">
    <property type="term" value="C:cytoplasm"/>
    <property type="evidence" value="ECO:0007669"/>
    <property type="project" value="TreeGrafter"/>
</dbReference>
<name>A0AAV2Q0Y1_MEGNR</name>
<dbReference type="SUPFAM" id="SSF50965">
    <property type="entry name" value="Galactose oxidase, central domain"/>
    <property type="match status" value="1"/>
</dbReference>